<comment type="caution">
    <text evidence="2">The sequence shown here is derived from an EMBL/GenBank/DDBJ whole genome shotgun (WGS) entry which is preliminary data.</text>
</comment>
<feature type="compositionally biased region" description="Pro residues" evidence="1">
    <location>
        <begin position="17"/>
        <end position="33"/>
    </location>
</feature>
<reference evidence="2" key="1">
    <citation type="submission" date="2020-05" db="EMBL/GenBank/DDBJ databases">
        <title>WGS assembly of Panicum virgatum.</title>
        <authorList>
            <person name="Lovell J.T."/>
            <person name="Jenkins J."/>
            <person name="Shu S."/>
            <person name="Juenger T.E."/>
            <person name="Schmutz J."/>
        </authorList>
    </citation>
    <scope>NUCLEOTIDE SEQUENCE</scope>
    <source>
        <strain evidence="2">AP13</strain>
    </source>
</reference>
<dbReference type="EMBL" id="CM029045">
    <property type="protein sequence ID" value="KAG2595010.1"/>
    <property type="molecule type" value="Genomic_DNA"/>
</dbReference>
<dbReference type="Proteomes" id="UP000823388">
    <property type="component" value="Chromosome 5K"/>
</dbReference>
<feature type="compositionally biased region" description="Low complexity" evidence="1">
    <location>
        <begin position="132"/>
        <end position="141"/>
    </location>
</feature>
<protein>
    <submittedName>
        <fullName evidence="2">Uncharacterized protein</fullName>
    </submittedName>
</protein>
<gene>
    <name evidence="2" type="ORF">PVAP13_5KG044200</name>
</gene>
<proteinExistence type="predicted"/>
<evidence type="ECO:0000313" key="3">
    <source>
        <dbReference type="Proteomes" id="UP000823388"/>
    </source>
</evidence>
<evidence type="ECO:0000256" key="1">
    <source>
        <dbReference type="SAM" id="MobiDB-lite"/>
    </source>
</evidence>
<evidence type="ECO:0000313" key="2">
    <source>
        <dbReference type="EMBL" id="KAG2595010.1"/>
    </source>
</evidence>
<accession>A0A8T0SA13</accession>
<organism evidence="2 3">
    <name type="scientific">Panicum virgatum</name>
    <name type="common">Blackwell switchgrass</name>
    <dbReference type="NCBI Taxonomy" id="38727"/>
    <lineage>
        <taxon>Eukaryota</taxon>
        <taxon>Viridiplantae</taxon>
        <taxon>Streptophyta</taxon>
        <taxon>Embryophyta</taxon>
        <taxon>Tracheophyta</taxon>
        <taxon>Spermatophyta</taxon>
        <taxon>Magnoliopsida</taxon>
        <taxon>Liliopsida</taxon>
        <taxon>Poales</taxon>
        <taxon>Poaceae</taxon>
        <taxon>PACMAD clade</taxon>
        <taxon>Panicoideae</taxon>
        <taxon>Panicodae</taxon>
        <taxon>Paniceae</taxon>
        <taxon>Panicinae</taxon>
        <taxon>Panicum</taxon>
        <taxon>Panicum sect. Hiantes</taxon>
    </lineage>
</organism>
<sequence>MDVQASMQRAYHGGRPGPTPPEPNQQGLPPPPGLSGERERATSPPGLHSTVSTPAAHLRLPPPPRRVRAPPFPRPSLPCPRACDNIFPAAASTGTQAASPPHLPTARVPDADSIAIVGVRPTKPRRWPPLPLWASSAPAPS</sequence>
<feature type="region of interest" description="Disordered" evidence="1">
    <location>
        <begin position="1"/>
        <end position="73"/>
    </location>
</feature>
<feature type="region of interest" description="Disordered" evidence="1">
    <location>
        <begin position="121"/>
        <end position="141"/>
    </location>
</feature>
<feature type="compositionally biased region" description="Pro residues" evidence="1">
    <location>
        <begin position="60"/>
        <end position="73"/>
    </location>
</feature>
<keyword evidence="3" id="KW-1185">Reference proteome</keyword>
<dbReference type="AlphaFoldDB" id="A0A8T0SA13"/>
<name>A0A8T0SA13_PANVG</name>